<reference evidence="2 3" key="1">
    <citation type="submission" date="2018-04" db="EMBL/GenBank/DDBJ databases">
        <title>Genomic Encyclopedia of Archaeal and Bacterial Type Strains, Phase II (KMG-II): from individual species to whole genera.</title>
        <authorList>
            <person name="Goeker M."/>
        </authorList>
    </citation>
    <scope>NUCLEOTIDE SEQUENCE [LARGE SCALE GENOMIC DNA]</scope>
    <source>
        <strain evidence="2 3">DSM 29955</strain>
    </source>
</reference>
<evidence type="ECO:0000256" key="1">
    <source>
        <dbReference type="SAM" id="Phobius"/>
    </source>
</evidence>
<dbReference type="EMBL" id="QBUD01000004">
    <property type="protein sequence ID" value="PUB15573.1"/>
    <property type="molecule type" value="Genomic_DNA"/>
</dbReference>
<protein>
    <submittedName>
        <fullName evidence="2">Uncharacterized protein</fullName>
    </submittedName>
</protein>
<keyword evidence="1" id="KW-1133">Transmembrane helix</keyword>
<evidence type="ECO:0000313" key="2">
    <source>
        <dbReference type="EMBL" id="PUB15573.1"/>
    </source>
</evidence>
<name>A0A2T6KIN0_9RHOB</name>
<keyword evidence="3" id="KW-1185">Reference proteome</keyword>
<comment type="caution">
    <text evidence="2">The sequence shown here is derived from an EMBL/GenBank/DDBJ whole genome shotgun (WGS) entry which is preliminary data.</text>
</comment>
<sequence>MVEKPTRFDGPLATHTHTRLISPVEIAVCSVIMTGLAIRAILGGFSNPIADDFGWLQCDFSLTVAISLIGLAKSGAISVAQGRPNGFDQLVHMGVRQSVIRTLYNFLPCASVPLCKHAKR</sequence>
<feature type="transmembrane region" description="Helical" evidence="1">
    <location>
        <begin position="54"/>
        <end position="72"/>
    </location>
</feature>
<evidence type="ECO:0000313" key="3">
    <source>
        <dbReference type="Proteomes" id="UP000244523"/>
    </source>
</evidence>
<dbReference type="AlphaFoldDB" id="A0A2T6KIN0"/>
<organism evidence="2 3">
    <name type="scientific">Yoonia sediminilitoris</name>
    <dbReference type="NCBI Taxonomy" id="1286148"/>
    <lineage>
        <taxon>Bacteria</taxon>
        <taxon>Pseudomonadati</taxon>
        <taxon>Pseudomonadota</taxon>
        <taxon>Alphaproteobacteria</taxon>
        <taxon>Rhodobacterales</taxon>
        <taxon>Paracoccaceae</taxon>
        <taxon>Yoonia</taxon>
    </lineage>
</organism>
<feature type="transmembrane region" description="Helical" evidence="1">
    <location>
        <begin position="20"/>
        <end position="42"/>
    </location>
</feature>
<dbReference type="Proteomes" id="UP000244523">
    <property type="component" value="Unassembled WGS sequence"/>
</dbReference>
<gene>
    <name evidence="2" type="ORF">C8N45_104193</name>
</gene>
<accession>A0A2T6KIN0</accession>
<keyword evidence="1" id="KW-0472">Membrane</keyword>
<proteinExistence type="predicted"/>
<keyword evidence="1" id="KW-0812">Transmembrane</keyword>